<reference evidence="1 2" key="1">
    <citation type="submission" date="2024-06" db="EMBL/GenBank/DDBJ databases">
        <authorList>
            <person name="Kaempfer P."/>
            <person name="Viver T."/>
        </authorList>
    </citation>
    <scope>NUCLEOTIDE SEQUENCE [LARGE SCALE GENOMIC DNA]</scope>
    <source>
        <strain evidence="1 2">ST-64</strain>
    </source>
</reference>
<organism evidence="1 2">
    <name type="scientific">Sphingomonas plantiphila</name>
    <dbReference type="NCBI Taxonomy" id="3163295"/>
    <lineage>
        <taxon>Bacteria</taxon>
        <taxon>Pseudomonadati</taxon>
        <taxon>Pseudomonadota</taxon>
        <taxon>Alphaproteobacteria</taxon>
        <taxon>Sphingomonadales</taxon>
        <taxon>Sphingomonadaceae</taxon>
        <taxon>Sphingomonas</taxon>
    </lineage>
</organism>
<accession>A0ABW8YKQ4</accession>
<name>A0ABW8YKQ4_9SPHN</name>
<evidence type="ECO:0000313" key="1">
    <source>
        <dbReference type="EMBL" id="MFL9840653.1"/>
    </source>
</evidence>
<dbReference type="InterPro" id="IPR011200">
    <property type="entry name" value="UCP012608"/>
</dbReference>
<proteinExistence type="predicted"/>
<evidence type="ECO:0000313" key="2">
    <source>
        <dbReference type="Proteomes" id="UP001629244"/>
    </source>
</evidence>
<dbReference type="Pfam" id="PF10094">
    <property type="entry name" value="DUF2332"/>
    <property type="match status" value="1"/>
</dbReference>
<gene>
    <name evidence="1" type="ORF">ABS767_06760</name>
</gene>
<comment type="caution">
    <text evidence="1">The sequence shown here is derived from an EMBL/GenBank/DDBJ whole genome shotgun (WGS) entry which is preliminary data.</text>
</comment>
<protein>
    <submittedName>
        <fullName evidence="1">DUF2332 family protein</fullName>
    </submittedName>
</protein>
<dbReference type="PIRSF" id="PIRSF012608">
    <property type="entry name" value="UCP012608"/>
    <property type="match status" value="1"/>
</dbReference>
<dbReference type="Proteomes" id="UP001629244">
    <property type="component" value="Unassembled WGS sequence"/>
</dbReference>
<dbReference type="EMBL" id="JBELQC010000001">
    <property type="protein sequence ID" value="MFL9840653.1"/>
    <property type="molecule type" value="Genomic_DNA"/>
</dbReference>
<sequence>MNMMVRVPAHGELRRQSRIARALGSPFVAAVLEAGDRQLHHGPRTSDLVRNWPDDPSAAALAMRFNAALHALARRGDIPALSALYRSGHGDLDDVIARTLAAQDGFIARWMQTPTQTNEVARAAAFAAALMLLRRETGMPAELLEIGSSCGLNLNLARYAYDLGGTPAGDWDSPVRIRPDWRGESPMGAPLEVIDARGVDLNPLDAGDPGARARLLAFVWADQPRRIERLKAALRVACAYPPQVDRADATLWLPDRLAEAQRPGVCRVVLHSMVLQYLGAANRAAVVDAIEAAGMQATDARPLARIGFEWTPARDEVHLSLTRWPSGERRVLAVCHPYGDWIDWRG</sequence>
<dbReference type="RefSeq" id="WP_408077586.1">
    <property type="nucleotide sequence ID" value="NZ_JBELQC010000001.1"/>
</dbReference>
<keyword evidence="2" id="KW-1185">Reference proteome</keyword>